<dbReference type="Gene3D" id="2.60.200.30">
    <property type="entry name" value="Probable inorganic polyphosphate/atp-NAD kinase, domain 2"/>
    <property type="match status" value="1"/>
</dbReference>
<comment type="similarity">
    <text evidence="6">Belongs to the NAD kinase family.</text>
</comment>
<dbReference type="PANTHER" id="PTHR20275">
    <property type="entry name" value="NAD KINASE"/>
    <property type="match status" value="1"/>
</dbReference>
<gene>
    <name evidence="7" type="primary">ppnK</name>
    <name evidence="6" type="synonym">nadK</name>
    <name evidence="7" type="ORF">V22_23570</name>
</gene>
<dbReference type="GO" id="GO:0019674">
    <property type="term" value="P:NAD+ metabolic process"/>
    <property type="evidence" value="ECO:0007669"/>
    <property type="project" value="InterPro"/>
</dbReference>
<accession>A0A517T9R3</accession>
<dbReference type="OrthoDB" id="9774737at2"/>
<feature type="binding site" evidence="6">
    <location>
        <position position="166"/>
    </location>
    <ligand>
        <name>NAD(+)</name>
        <dbReference type="ChEBI" id="CHEBI:57540"/>
    </ligand>
</feature>
<comment type="catalytic activity">
    <reaction evidence="5 6">
        <text>NAD(+) + ATP = ADP + NADP(+) + H(+)</text>
        <dbReference type="Rhea" id="RHEA:18629"/>
        <dbReference type="ChEBI" id="CHEBI:15378"/>
        <dbReference type="ChEBI" id="CHEBI:30616"/>
        <dbReference type="ChEBI" id="CHEBI:57540"/>
        <dbReference type="ChEBI" id="CHEBI:58349"/>
        <dbReference type="ChEBI" id="CHEBI:456216"/>
        <dbReference type="EC" id="2.7.1.23"/>
    </reaction>
</comment>
<dbReference type="GO" id="GO:0051287">
    <property type="term" value="F:NAD binding"/>
    <property type="evidence" value="ECO:0007669"/>
    <property type="project" value="UniProtKB-ARBA"/>
</dbReference>
<feature type="binding site" evidence="6">
    <location>
        <begin position="169"/>
        <end position="174"/>
    </location>
    <ligand>
        <name>NAD(+)</name>
        <dbReference type="ChEBI" id="CHEBI:57540"/>
    </ligand>
</feature>
<dbReference type="PANTHER" id="PTHR20275:SF0">
    <property type="entry name" value="NAD KINASE"/>
    <property type="match status" value="1"/>
</dbReference>
<dbReference type="GO" id="GO:0005524">
    <property type="term" value="F:ATP binding"/>
    <property type="evidence" value="ECO:0007669"/>
    <property type="project" value="UniProtKB-KW"/>
</dbReference>
<protein>
    <recommendedName>
        <fullName evidence="6">NAD kinase</fullName>
        <ecNumber evidence="6">2.7.1.23</ecNumber>
    </recommendedName>
    <alternativeName>
        <fullName evidence="6">ATP-dependent NAD kinase</fullName>
    </alternativeName>
</protein>
<comment type="caution">
    <text evidence="6">Lacks conserved residue(s) required for the propagation of feature annotation.</text>
</comment>
<dbReference type="AlphaFoldDB" id="A0A517T9R3"/>
<feature type="active site" description="Proton acceptor" evidence="6">
    <location>
        <position position="55"/>
    </location>
</feature>
<keyword evidence="6" id="KW-0547">Nucleotide-binding</keyword>
<dbReference type="HAMAP" id="MF_00361">
    <property type="entry name" value="NAD_kinase"/>
    <property type="match status" value="1"/>
</dbReference>
<comment type="function">
    <text evidence="6">Involved in the regulation of the intracellular balance of NAD and NADP, and is a key enzyme in the biosynthesis of NADP. Catalyzes specifically the phosphorylation on 2'-hydroxyl of the adenosine moiety of NAD to yield NADP.</text>
</comment>
<keyword evidence="2 6" id="KW-0418">Kinase</keyword>
<keyword evidence="1 6" id="KW-0808">Transferase</keyword>
<dbReference type="InterPro" id="IPR016064">
    <property type="entry name" value="NAD/diacylglycerol_kinase_sf"/>
</dbReference>
<organism evidence="7 8">
    <name type="scientific">Calycomorphotria hydatis</name>
    <dbReference type="NCBI Taxonomy" id="2528027"/>
    <lineage>
        <taxon>Bacteria</taxon>
        <taxon>Pseudomonadati</taxon>
        <taxon>Planctomycetota</taxon>
        <taxon>Planctomycetia</taxon>
        <taxon>Planctomycetales</taxon>
        <taxon>Planctomycetaceae</taxon>
        <taxon>Calycomorphotria</taxon>
    </lineage>
</organism>
<sequence>MILSRDRSPRIQAVWDSLAKFVSSQSGVEIACSDVIEDVDPTKIEADLAVVLGGDGAILRACRLFREQQIPLIGVNLGRLGFLADLQPEEFRKQFDALKHRRYRVVEHLMYHCRIEKKGAKPEEFLGLNEVAMVSECLGISDFMLEIDEHKVATYSADGLIISTSVGSTAHSLSAGGPILRQQLPAFVVTPICPHTLTNRPLVDSADSTYRMTLLRSRGGAAVVLDGQIRRELSTGDSVEVHRADVTFKLAKLPGHNYYSTLHRKLGWAGQPRYRTEYTSD</sequence>
<keyword evidence="6" id="KW-0963">Cytoplasm</keyword>
<evidence type="ECO:0000256" key="1">
    <source>
        <dbReference type="ARBA" id="ARBA00022679"/>
    </source>
</evidence>
<keyword evidence="4 6" id="KW-0520">NAD</keyword>
<dbReference type="EMBL" id="CP036316">
    <property type="protein sequence ID" value="QDT65111.1"/>
    <property type="molecule type" value="Genomic_DNA"/>
</dbReference>
<keyword evidence="3 6" id="KW-0521">NADP</keyword>
<keyword evidence="8" id="KW-1185">Reference proteome</keyword>
<feature type="binding site" evidence="6">
    <location>
        <position position="60"/>
    </location>
    <ligand>
        <name>NAD(+)</name>
        <dbReference type="ChEBI" id="CHEBI:57540"/>
    </ligand>
</feature>
<dbReference type="GO" id="GO:0046872">
    <property type="term" value="F:metal ion binding"/>
    <property type="evidence" value="ECO:0007669"/>
    <property type="project" value="UniProtKB-UniRule"/>
</dbReference>
<dbReference type="Pfam" id="PF20143">
    <property type="entry name" value="NAD_kinase_C"/>
    <property type="match status" value="1"/>
</dbReference>
<dbReference type="SUPFAM" id="SSF111331">
    <property type="entry name" value="NAD kinase/diacylglycerol kinase-like"/>
    <property type="match status" value="1"/>
</dbReference>
<feature type="binding site" evidence="6">
    <location>
        <begin position="55"/>
        <end position="56"/>
    </location>
    <ligand>
        <name>NAD(+)</name>
        <dbReference type="ChEBI" id="CHEBI:57540"/>
    </ligand>
</feature>
<dbReference type="InterPro" id="IPR017438">
    <property type="entry name" value="ATP-NAD_kinase_N"/>
</dbReference>
<proteinExistence type="inferred from homology"/>
<evidence type="ECO:0000256" key="4">
    <source>
        <dbReference type="ARBA" id="ARBA00023027"/>
    </source>
</evidence>
<dbReference type="InterPro" id="IPR002504">
    <property type="entry name" value="NADK"/>
</dbReference>
<feature type="binding site" evidence="6">
    <location>
        <position position="158"/>
    </location>
    <ligand>
        <name>NAD(+)</name>
        <dbReference type="ChEBI" id="CHEBI:57540"/>
    </ligand>
</feature>
<evidence type="ECO:0000313" key="7">
    <source>
        <dbReference type="EMBL" id="QDT65111.1"/>
    </source>
</evidence>
<feature type="binding site" evidence="6">
    <location>
        <begin position="129"/>
        <end position="130"/>
    </location>
    <ligand>
        <name>NAD(+)</name>
        <dbReference type="ChEBI" id="CHEBI:57540"/>
    </ligand>
</feature>
<dbReference type="Gene3D" id="3.40.50.10330">
    <property type="entry name" value="Probable inorganic polyphosphate/atp-NAD kinase, domain 1"/>
    <property type="match status" value="1"/>
</dbReference>
<comment type="cofactor">
    <cofactor evidence="6">
        <name>a divalent metal cation</name>
        <dbReference type="ChEBI" id="CHEBI:60240"/>
    </cofactor>
</comment>
<comment type="subcellular location">
    <subcellularLocation>
        <location evidence="6">Cytoplasm</location>
    </subcellularLocation>
</comment>
<dbReference type="Proteomes" id="UP000319976">
    <property type="component" value="Chromosome"/>
</dbReference>
<dbReference type="GO" id="GO:0005737">
    <property type="term" value="C:cytoplasm"/>
    <property type="evidence" value="ECO:0007669"/>
    <property type="project" value="UniProtKB-SubCell"/>
</dbReference>
<evidence type="ECO:0000313" key="8">
    <source>
        <dbReference type="Proteomes" id="UP000319976"/>
    </source>
</evidence>
<name>A0A517T9R3_9PLAN</name>
<evidence type="ECO:0000256" key="6">
    <source>
        <dbReference type="HAMAP-Rule" id="MF_00361"/>
    </source>
</evidence>
<dbReference type="EC" id="2.7.1.23" evidence="6"/>
<evidence type="ECO:0000256" key="5">
    <source>
        <dbReference type="ARBA" id="ARBA00047925"/>
    </source>
</evidence>
<keyword evidence="6" id="KW-0067">ATP-binding</keyword>
<evidence type="ECO:0000256" key="3">
    <source>
        <dbReference type="ARBA" id="ARBA00022857"/>
    </source>
</evidence>
<dbReference type="GO" id="GO:0006741">
    <property type="term" value="P:NADP+ biosynthetic process"/>
    <property type="evidence" value="ECO:0007669"/>
    <property type="project" value="UniProtKB-UniRule"/>
</dbReference>
<dbReference type="KEGG" id="chya:V22_23570"/>
<feature type="binding site" evidence="6">
    <location>
        <position position="228"/>
    </location>
    <ligand>
        <name>NAD(+)</name>
        <dbReference type="ChEBI" id="CHEBI:57540"/>
    </ligand>
</feature>
<evidence type="ECO:0000256" key="2">
    <source>
        <dbReference type="ARBA" id="ARBA00022777"/>
    </source>
</evidence>
<dbReference type="Pfam" id="PF01513">
    <property type="entry name" value="NAD_kinase"/>
    <property type="match status" value="1"/>
</dbReference>
<reference evidence="7 8" key="1">
    <citation type="submission" date="2019-02" db="EMBL/GenBank/DDBJ databases">
        <title>Deep-cultivation of Planctomycetes and their phenomic and genomic characterization uncovers novel biology.</title>
        <authorList>
            <person name="Wiegand S."/>
            <person name="Jogler M."/>
            <person name="Boedeker C."/>
            <person name="Pinto D."/>
            <person name="Vollmers J."/>
            <person name="Rivas-Marin E."/>
            <person name="Kohn T."/>
            <person name="Peeters S.H."/>
            <person name="Heuer A."/>
            <person name="Rast P."/>
            <person name="Oberbeckmann S."/>
            <person name="Bunk B."/>
            <person name="Jeske O."/>
            <person name="Meyerdierks A."/>
            <person name="Storesund J.E."/>
            <person name="Kallscheuer N."/>
            <person name="Luecker S."/>
            <person name="Lage O.M."/>
            <person name="Pohl T."/>
            <person name="Merkel B.J."/>
            <person name="Hornburger P."/>
            <person name="Mueller R.-W."/>
            <person name="Bruemmer F."/>
            <person name="Labrenz M."/>
            <person name="Spormann A.M."/>
            <person name="Op den Camp H."/>
            <person name="Overmann J."/>
            <person name="Amann R."/>
            <person name="Jetten M.S.M."/>
            <person name="Mascher T."/>
            <person name="Medema M.H."/>
            <person name="Devos D.P."/>
            <person name="Kaster A.-K."/>
            <person name="Ovreas L."/>
            <person name="Rohde M."/>
            <person name="Galperin M.Y."/>
            <person name="Jogler C."/>
        </authorList>
    </citation>
    <scope>NUCLEOTIDE SEQUENCE [LARGE SCALE GENOMIC DNA]</scope>
    <source>
        <strain evidence="7 8">V22</strain>
    </source>
</reference>
<dbReference type="GO" id="GO:0003951">
    <property type="term" value="F:NAD+ kinase activity"/>
    <property type="evidence" value="ECO:0007669"/>
    <property type="project" value="UniProtKB-UniRule"/>
</dbReference>
<dbReference type="InterPro" id="IPR017437">
    <property type="entry name" value="ATP-NAD_kinase_PpnK-typ_C"/>
</dbReference>